<dbReference type="InterPro" id="IPR013106">
    <property type="entry name" value="Ig_V-set"/>
</dbReference>
<dbReference type="KEGG" id="lcf:127139011"/>
<dbReference type="PANTHER" id="PTHR46942:SF1">
    <property type="entry name" value="SIALIC ACID-BINDING IG-LIKE LECTIN 15"/>
    <property type="match status" value="1"/>
</dbReference>
<dbReference type="PANTHER" id="PTHR46942">
    <property type="entry name" value="SIALIC ACID-BINDING IG-LIKE LECTIN 15"/>
    <property type="match status" value="1"/>
</dbReference>
<dbReference type="GO" id="GO:0045124">
    <property type="term" value="P:regulation of bone resorption"/>
    <property type="evidence" value="ECO:0007669"/>
    <property type="project" value="TreeGrafter"/>
</dbReference>
<dbReference type="InterPro" id="IPR013783">
    <property type="entry name" value="Ig-like_fold"/>
</dbReference>
<dbReference type="InterPro" id="IPR036179">
    <property type="entry name" value="Ig-like_dom_sf"/>
</dbReference>
<feature type="signal peptide" evidence="2">
    <location>
        <begin position="1"/>
        <end position="21"/>
    </location>
</feature>
<evidence type="ECO:0000256" key="1">
    <source>
        <dbReference type="SAM" id="Phobius"/>
    </source>
</evidence>
<gene>
    <name evidence="5" type="primary">LOC127139011</name>
</gene>
<keyword evidence="1" id="KW-0472">Membrane</keyword>
<protein>
    <submittedName>
        <fullName evidence="5">Sialic acid-binding Ig-like lectin 15</fullName>
    </submittedName>
</protein>
<dbReference type="SUPFAM" id="SSF48726">
    <property type="entry name" value="Immunoglobulin"/>
    <property type="match status" value="2"/>
</dbReference>
<dbReference type="InterPro" id="IPR042836">
    <property type="entry name" value="SIG15"/>
</dbReference>
<proteinExistence type="predicted"/>
<feature type="domain" description="Ig-like" evidence="3">
    <location>
        <begin position="144"/>
        <end position="235"/>
    </location>
</feature>
<sequence length="336" mass="37313">MWQQTPSFFLILSVIITGSLSASWNMVVSPEVTVSRGEDAVLNCSFTHPQQQSYSGTITVKWARAPDSVFFSCSVRNESMEGPTNCSFPGLKHSLHGDPRRGELSLLIREVQLSDNGEYVCRVELDRQRDYREKKIQLHVKGEPQILSLSVVETPSDSGNTTRRLQCEVEGNPLPKLVWLLVSRKMMENQVMTTQTALYRVTSSVPYSEEEVLTCRVESELGEAERTYPPSKTIQPSKTIAPVICGVLVPLLLLISAGVIVYCLRKRIGPDDASPVYGNADVVENHRVRASDSPADAEIQLVYSTISLTNSSPPLHVINSTQQHEEPGVLYSPVRE</sequence>
<keyword evidence="1" id="KW-1133">Transmembrane helix</keyword>
<dbReference type="PROSITE" id="PS50835">
    <property type="entry name" value="IG_LIKE"/>
    <property type="match status" value="2"/>
</dbReference>
<dbReference type="Proteomes" id="UP000694890">
    <property type="component" value="Linkage group LG15"/>
</dbReference>
<dbReference type="Pfam" id="PF07686">
    <property type="entry name" value="V-set"/>
    <property type="match status" value="1"/>
</dbReference>
<reference evidence="5" key="1">
    <citation type="submission" date="2025-08" db="UniProtKB">
        <authorList>
            <consortium name="RefSeq"/>
        </authorList>
    </citation>
    <scope>IDENTIFICATION</scope>
    <source>
        <tissue evidence="5">Brain</tissue>
    </source>
</reference>
<evidence type="ECO:0000259" key="3">
    <source>
        <dbReference type="PROSITE" id="PS50835"/>
    </source>
</evidence>
<dbReference type="AlphaFoldDB" id="A0AAJ8BG36"/>
<dbReference type="GO" id="GO:2001204">
    <property type="term" value="P:regulation of osteoclast development"/>
    <property type="evidence" value="ECO:0007669"/>
    <property type="project" value="TreeGrafter"/>
</dbReference>
<dbReference type="GO" id="GO:0032956">
    <property type="term" value="P:regulation of actin cytoskeleton organization"/>
    <property type="evidence" value="ECO:0007669"/>
    <property type="project" value="TreeGrafter"/>
</dbReference>
<evidence type="ECO:0000313" key="5">
    <source>
        <dbReference type="RefSeq" id="XP_050931900.1"/>
    </source>
</evidence>
<dbReference type="InterPro" id="IPR003599">
    <property type="entry name" value="Ig_sub"/>
</dbReference>
<feature type="transmembrane region" description="Helical" evidence="1">
    <location>
        <begin position="240"/>
        <end position="264"/>
    </location>
</feature>
<dbReference type="RefSeq" id="XP_050931900.1">
    <property type="nucleotide sequence ID" value="XM_051075943.1"/>
</dbReference>
<feature type="chain" id="PRO_5042506084" evidence="2">
    <location>
        <begin position="22"/>
        <end position="336"/>
    </location>
</feature>
<dbReference type="SMART" id="SM00409">
    <property type="entry name" value="IG"/>
    <property type="match status" value="1"/>
</dbReference>
<name>A0AAJ8BG36_LATCA</name>
<evidence type="ECO:0000313" key="4">
    <source>
        <dbReference type="Proteomes" id="UP000694890"/>
    </source>
</evidence>
<dbReference type="GO" id="GO:0005886">
    <property type="term" value="C:plasma membrane"/>
    <property type="evidence" value="ECO:0007669"/>
    <property type="project" value="TreeGrafter"/>
</dbReference>
<feature type="domain" description="Ig-like" evidence="3">
    <location>
        <begin position="6"/>
        <end position="137"/>
    </location>
</feature>
<keyword evidence="1" id="KW-0812">Transmembrane</keyword>
<evidence type="ECO:0000256" key="2">
    <source>
        <dbReference type="SAM" id="SignalP"/>
    </source>
</evidence>
<keyword evidence="2" id="KW-0732">Signal</keyword>
<dbReference type="GeneID" id="127139011"/>
<dbReference type="Gene3D" id="2.60.40.10">
    <property type="entry name" value="Immunoglobulins"/>
    <property type="match status" value="2"/>
</dbReference>
<accession>A0AAJ8BG36</accession>
<dbReference type="InterPro" id="IPR007110">
    <property type="entry name" value="Ig-like_dom"/>
</dbReference>
<organism evidence="4 5">
    <name type="scientific">Lates calcarifer</name>
    <name type="common">Barramundi</name>
    <name type="synonym">Holocentrus calcarifer</name>
    <dbReference type="NCBI Taxonomy" id="8187"/>
    <lineage>
        <taxon>Eukaryota</taxon>
        <taxon>Metazoa</taxon>
        <taxon>Chordata</taxon>
        <taxon>Craniata</taxon>
        <taxon>Vertebrata</taxon>
        <taxon>Euteleostomi</taxon>
        <taxon>Actinopterygii</taxon>
        <taxon>Neopterygii</taxon>
        <taxon>Teleostei</taxon>
        <taxon>Neoteleostei</taxon>
        <taxon>Acanthomorphata</taxon>
        <taxon>Carangaria</taxon>
        <taxon>Carangaria incertae sedis</taxon>
        <taxon>Centropomidae</taxon>
        <taxon>Lates</taxon>
    </lineage>
</organism>